<dbReference type="PANTHER" id="PTHR23248:SF69">
    <property type="entry name" value="PHOSPHOLIPID SCRAMBLASE"/>
    <property type="match status" value="1"/>
</dbReference>
<dbReference type="Ensembl" id="ENSLLET00000005221.1">
    <property type="protein sequence ID" value="ENSLLEP00000005004.1"/>
    <property type="gene ID" value="ENSLLEG00000003185.1"/>
</dbReference>
<keyword evidence="2" id="KW-0449">Lipoprotein</keyword>
<name>A0A8C5LWB1_9ANUR</name>
<feature type="region of interest" description="Disordered" evidence="3">
    <location>
        <begin position="1"/>
        <end position="32"/>
    </location>
</feature>
<accession>A0A8C5LWB1</accession>
<evidence type="ECO:0000256" key="3">
    <source>
        <dbReference type="SAM" id="MobiDB-lite"/>
    </source>
</evidence>
<dbReference type="OrthoDB" id="191150at2759"/>
<comment type="function">
    <text evidence="2">May mediate accelerated ATP-independent bidirectional transbilayer migration of phospholipids upon binding calcium ions that results in a loss of phospholipid asymmetry in the plasma membrane.</text>
</comment>
<keyword evidence="2" id="KW-1133">Transmembrane helix</keyword>
<evidence type="ECO:0000313" key="4">
    <source>
        <dbReference type="Ensembl" id="ENSLLEP00000005004.1"/>
    </source>
</evidence>
<comment type="similarity">
    <text evidence="1 2">Belongs to the phospholipid scramblase family.</text>
</comment>
<protein>
    <recommendedName>
        <fullName evidence="2">Phospholipid scramblase</fullName>
    </recommendedName>
</protein>
<sequence length="243" mass="27277">MASTGFEYNKGPHDDPPSYNSIEPYAPPTTTLPTVPIPPMASLQMKGVPPGLEHFIPLNQLNGRERFSATQHRFGRNFEVLDSAGRSLFQASQDYQFCCPTYHVKITDNSQREVLTLQQQRACCISREIEVISLGGIFLGRIKLHLNAFVTHLSVISPENIVLLQVIGPGFQTNVFGNSSFEVKSPDEQHVVGMFRYENSQFILSFPLDLDVGVKALLLGGCMFLDTLLYGARARMMRQRRRN</sequence>
<comment type="cofactor">
    <cofactor evidence="2">
        <name>Ca(2+)</name>
        <dbReference type="ChEBI" id="CHEBI:29108"/>
    </cofactor>
</comment>
<dbReference type="Proteomes" id="UP000694569">
    <property type="component" value="Unplaced"/>
</dbReference>
<evidence type="ECO:0000313" key="5">
    <source>
        <dbReference type="Proteomes" id="UP000694569"/>
    </source>
</evidence>
<dbReference type="AlphaFoldDB" id="A0A8C5LWB1"/>
<proteinExistence type="inferred from homology"/>
<reference evidence="4" key="2">
    <citation type="submission" date="2025-09" db="UniProtKB">
        <authorList>
            <consortium name="Ensembl"/>
        </authorList>
    </citation>
    <scope>IDENTIFICATION</scope>
</reference>
<keyword evidence="2" id="KW-0106">Calcium</keyword>
<keyword evidence="2" id="KW-0472">Membrane</keyword>
<organism evidence="4 5">
    <name type="scientific">Leptobrachium leishanense</name>
    <name type="common">Leishan spiny toad</name>
    <dbReference type="NCBI Taxonomy" id="445787"/>
    <lineage>
        <taxon>Eukaryota</taxon>
        <taxon>Metazoa</taxon>
        <taxon>Chordata</taxon>
        <taxon>Craniata</taxon>
        <taxon>Vertebrata</taxon>
        <taxon>Euteleostomi</taxon>
        <taxon>Amphibia</taxon>
        <taxon>Batrachia</taxon>
        <taxon>Anura</taxon>
        <taxon>Pelobatoidea</taxon>
        <taxon>Megophryidae</taxon>
        <taxon>Leptobrachium</taxon>
    </lineage>
</organism>
<reference evidence="4" key="1">
    <citation type="submission" date="2025-08" db="UniProtKB">
        <authorList>
            <consortium name="Ensembl"/>
        </authorList>
    </citation>
    <scope>IDENTIFICATION</scope>
</reference>
<dbReference type="Pfam" id="PF03803">
    <property type="entry name" value="Scramblase"/>
    <property type="match status" value="1"/>
</dbReference>
<keyword evidence="2" id="KW-0812">Transmembrane</keyword>
<dbReference type="GO" id="GO:0017128">
    <property type="term" value="F:phospholipid scramblase activity"/>
    <property type="evidence" value="ECO:0007669"/>
    <property type="project" value="InterPro"/>
</dbReference>
<keyword evidence="2" id="KW-0564">Palmitate</keyword>
<evidence type="ECO:0000256" key="2">
    <source>
        <dbReference type="RuleBase" id="RU363116"/>
    </source>
</evidence>
<keyword evidence="5" id="KW-1185">Reference proteome</keyword>
<evidence type="ECO:0000256" key="1">
    <source>
        <dbReference type="ARBA" id="ARBA00005350"/>
    </source>
</evidence>
<dbReference type="InterPro" id="IPR005552">
    <property type="entry name" value="Scramblase"/>
</dbReference>
<feature type="transmembrane region" description="Helical" evidence="2">
    <location>
        <begin position="212"/>
        <end position="232"/>
    </location>
</feature>
<dbReference type="GeneTree" id="ENSGT01050000246293"/>
<dbReference type="GO" id="GO:0005886">
    <property type="term" value="C:plasma membrane"/>
    <property type="evidence" value="ECO:0007669"/>
    <property type="project" value="TreeGrafter"/>
</dbReference>
<dbReference type="PANTHER" id="PTHR23248">
    <property type="entry name" value="PHOSPHOLIPID SCRAMBLASE-RELATED"/>
    <property type="match status" value="1"/>
</dbReference>